<sequence>MRGVSLKDRCRKNNVKERRGLKKDVVTKRPISQLDISVNREGIVTLFTDFTLVGKREKCRCGAIFDNRVDIASDRIRSGTAIRIDGMDYTDGRTDERRAVSVGYSL</sequence>
<gene>
    <name evidence="1" type="ORF">EVAR_830_1</name>
</gene>
<evidence type="ECO:0000313" key="2">
    <source>
        <dbReference type="Proteomes" id="UP000299102"/>
    </source>
</evidence>
<dbReference type="AlphaFoldDB" id="A0A4C1SDU1"/>
<protein>
    <submittedName>
        <fullName evidence="1">Uncharacterized protein</fullName>
    </submittedName>
</protein>
<comment type="caution">
    <text evidence="1">The sequence shown here is derived from an EMBL/GenBank/DDBJ whole genome shotgun (WGS) entry which is preliminary data.</text>
</comment>
<dbReference type="Proteomes" id="UP000299102">
    <property type="component" value="Unassembled WGS sequence"/>
</dbReference>
<proteinExistence type="predicted"/>
<name>A0A4C1SDU1_EUMVA</name>
<accession>A0A4C1SDU1</accession>
<keyword evidence="2" id="KW-1185">Reference proteome</keyword>
<dbReference type="EMBL" id="BGZK01000005">
    <property type="protein sequence ID" value="GBP00204.1"/>
    <property type="molecule type" value="Genomic_DNA"/>
</dbReference>
<evidence type="ECO:0000313" key="1">
    <source>
        <dbReference type="EMBL" id="GBP00204.1"/>
    </source>
</evidence>
<organism evidence="1 2">
    <name type="scientific">Eumeta variegata</name>
    <name type="common">Bagworm moth</name>
    <name type="synonym">Eumeta japonica</name>
    <dbReference type="NCBI Taxonomy" id="151549"/>
    <lineage>
        <taxon>Eukaryota</taxon>
        <taxon>Metazoa</taxon>
        <taxon>Ecdysozoa</taxon>
        <taxon>Arthropoda</taxon>
        <taxon>Hexapoda</taxon>
        <taxon>Insecta</taxon>
        <taxon>Pterygota</taxon>
        <taxon>Neoptera</taxon>
        <taxon>Endopterygota</taxon>
        <taxon>Lepidoptera</taxon>
        <taxon>Glossata</taxon>
        <taxon>Ditrysia</taxon>
        <taxon>Tineoidea</taxon>
        <taxon>Psychidae</taxon>
        <taxon>Oiketicinae</taxon>
        <taxon>Eumeta</taxon>
    </lineage>
</organism>
<reference evidence="1 2" key="1">
    <citation type="journal article" date="2019" name="Commun. Biol.">
        <title>The bagworm genome reveals a unique fibroin gene that provides high tensile strength.</title>
        <authorList>
            <person name="Kono N."/>
            <person name="Nakamura H."/>
            <person name="Ohtoshi R."/>
            <person name="Tomita M."/>
            <person name="Numata K."/>
            <person name="Arakawa K."/>
        </authorList>
    </citation>
    <scope>NUCLEOTIDE SEQUENCE [LARGE SCALE GENOMIC DNA]</scope>
</reference>